<accession>K4A3Q4</accession>
<sequence length="30" mass="3437">MLLLCLFVCQINSVSNYFMSAVSNQTLSYF</sequence>
<evidence type="ECO:0000313" key="2">
    <source>
        <dbReference type="Proteomes" id="UP000004995"/>
    </source>
</evidence>
<dbReference type="HOGENOM" id="CLU_3407005_0_0_1"/>
<dbReference type="Gramene" id="KQL24720">
    <property type="protein sequence ID" value="KQL24720"/>
    <property type="gene ID" value="SETIT_033507mg"/>
</dbReference>
<dbReference type="Proteomes" id="UP000004995">
    <property type="component" value="Unassembled WGS sequence"/>
</dbReference>
<dbReference type="EnsemblPlants" id="KQL24720">
    <property type="protein sequence ID" value="KQL24720"/>
    <property type="gene ID" value="SETIT_033507mg"/>
</dbReference>
<reference evidence="1" key="2">
    <citation type="submission" date="2018-08" db="UniProtKB">
        <authorList>
            <consortium name="EnsemblPlants"/>
        </authorList>
    </citation>
    <scope>IDENTIFICATION</scope>
    <source>
        <strain evidence="1">Yugu1</strain>
    </source>
</reference>
<protein>
    <submittedName>
        <fullName evidence="1">Uncharacterized protein</fullName>
    </submittedName>
</protein>
<dbReference type="AlphaFoldDB" id="K4A3Q4"/>
<name>K4A3Q4_SETIT</name>
<proteinExistence type="predicted"/>
<dbReference type="InParanoid" id="K4A3Q4"/>
<reference evidence="2" key="1">
    <citation type="journal article" date="2012" name="Nat. Biotechnol.">
        <title>Reference genome sequence of the model plant Setaria.</title>
        <authorList>
            <person name="Bennetzen J.L."/>
            <person name="Schmutz J."/>
            <person name="Wang H."/>
            <person name="Percifield R."/>
            <person name="Hawkins J."/>
            <person name="Pontaroli A.C."/>
            <person name="Estep M."/>
            <person name="Feng L."/>
            <person name="Vaughn J.N."/>
            <person name="Grimwood J."/>
            <person name="Jenkins J."/>
            <person name="Barry K."/>
            <person name="Lindquist E."/>
            <person name="Hellsten U."/>
            <person name="Deshpande S."/>
            <person name="Wang X."/>
            <person name="Wu X."/>
            <person name="Mitros T."/>
            <person name="Triplett J."/>
            <person name="Yang X."/>
            <person name="Ye C.Y."/>
            <person name="Mauro-Herrera M."/>
            <person name="Wang L."/>
            <person name="Li P."/>
            <person name="Sharma M."/>
            <person name="Sharma R."/>
            <person name="Ronald P.C."/>
            <person name="Panaud O."/>
            <person name="Kellogg E.A."/>
            <person name="Brutnell T.P."/>
            <person name="Doust A.N."/>
            <person name="Tuskan G.A."/>
            <person name="Rokhsar D."/>
            <person name="Devos K.M."/>
        </authorList>
    </citation>
    <scope>NUCLEOTIDE SEQUENCE [LARGE SCALE GENOMIC DNA]</scope>
    <source>
        <strain evidence="2">cv. Yugu1</strain>
    </source>
</reference>
<dbReference type="EMBL" id="AGNK02001117">
    <property type="status" value="NOT_ANNOTATED_CDS"/>
    <property type="molecule type" value="Genomic_DNA"/>
</dbReference>
<evidence type="ECO:0000313" key="1">
    <source>
        <dbReference type="EnsemblPlants" id="KQL24720"/>
    </source>
</evidence>
<organism evidence="1 2">
    <name type="scientific">Setaria italica</name>
    <name type="common">Foxtail millet</name>
    <name type="synonym">Panicum italicum</name>
    <dbReference type="NCBI Taxonomy" id="4555"/>
    <lineage>
        <taxon>Eukaryota</taxon>
        <taxon>Viridiplantae</taxon>
        <taxon>Streptophyta</taxon>
        <taxon>Embryophyta</taxon>
        <taxon>Tracheophyta</taxon>
        <taxon>Spermatophyta</taxon>
        <taxon>Magnoliopsida</taxon>
        <taxon>Liliopsida</taxon>
        <taxon>Poales</taxon>
        <taxon>Poaceae</taxon>
        <taxon>PACMAD clade</taxon>
        <taxon>Panicoideae</taxon>
        <taxon>Panicodae</taxon>
        <taxon>Paniceae</taxon>
        <taxon>Cenchrinae</taxon>
        <taxon>Setaria</taxon>
    </lineage>
</organism>
<keyword evidence="2" id="KW-1185">Reference proteome</keyword>